<evidence type="ECO:0000313" key="1">
    <source>
        <dbReference type="EMBL" id="PRQ24304.1"/>
    </source>
</evidence>
<comment type="caution">
    <text evidence="1">The sequence shown here is derived from an EMBL/GenBank/DDBJ whole genome shotgun (WGS) entry which is preliminary data.</text>
</comment>
<accession>A0A2P6PQV0</accession>
<keyword evidence="2" id="KW-1185">Reference proteome</keyword>
<reference evidence="1 2" key="1">
    <citation type="journal article" date="2018" name="Nat. Genet.">
        <title>The Rosa genome provides new insights in the design of modern roses.</title>
        <authorList>
            <person name="Bendahmane M."/>
        </authorList>
    </citation>
    <scope>NUCLEOTIDE SEQUENCE [LARGE SCALE GENOMIC DNA]</scope>
    <source>
        <strain evidence="2">cv. Old Blush</strain>
    </source>
</reference>
<evidence type="ECO:0000313" key="2">
    <source>
        <dbReference type="Proteomes" id="UP000238479"/>
    </source>
</evidence>
<dbReference type="Proteomes" id="UP000238479">
    <property type="component" value="Chromosome 6"/>
</dbReference>
<gene>
    <name evidence="1" type="ORF">RchiOBHm_Chr6g0270921</name>
</gene>
<protein>
    <submittedName>
        <fullName evidence="1">Uncharacterized protein</fullName>
    </submittedName>
</protein>
<sequence length="51" mass="5826">MGNDGDNVKIKEITLRISRESFKGLCNKKSLKTSPDSFLNSLEICWPKLRN</sequence>
<organism evidence="1 2">
    <name type="scientific">Rosa chinensis</name>
    <name type="common">China rose</name>
    <dbReference type="NCBI Taxonomy" id="74649"/>
    <lineage>
        <taxon>Eukaryota</taxon>
        <taxon>Viridiplantae</taxon>
        <taxon>Streptophyta</taxon>
        <taxon>Embryophyta</taxon>
        <taxon>Tracheophyta</taxon>
        <taxon>Spermatophyta</taxon>
        <taxon>Magnoliopsida</taxon>
        <taxon>eudicotyledons</taxon>
        <taxon>Gunneridae</taxon>
        <taxon>Pentapetalae</taxon>
        <taxon>rosids</taxon>
        <taxon>fabids</taxon>
        <taxon>Rosales</taxon>
        <taxon>Rosaceae</taxon>
        <taxon>Rosoideae</taxon>
        <taxon>Rosoideae incertae sedis</taxon>
        <taxon>Rosa</taxon>
    </lineage>
</organism>
<name>A0A2P6PQV0_ROSCH</name>
<dbReference type="EMBL" id="PDCK01000044">
    <property type="protein sequence ID" value="PRQ24304.1"/>
    <property type="molecule type" value="Genomic_DNA"/>
</dbReference>
<proteinExistence type="predicted"/>
<dbReference type="Gramene" id="PRQ24304">
    <property type="protein sequence ID" value="PRQ24304"/>
    <property type="gene ID" value="RchiOBHm_Chr6g0270921"/>
</dbReference>
<dbReference type="AlphaFoldDB" id="A0A2P6PQV0"/>